<sequence length="360" mass="41464">MTRFFNELLARGPLHNLSEMSIYRQQEERWDHLGNPRLPQPVDDVTHAMRTRDVFMDLLRTVAVLRVRGICIGWEKVHFSNRLVELRLQSVVFGQDTQLVDLLQALDAASELRDLKLISVITLHDSTVSLPLLLGKLSFPNLKSLLLEDLNFTTLKLVLSSVAPGSHQLQLFLTDNCRKIHIPDTTPEEANIEEIYGLLRRVVVDTLILKGHGVLSHWLNHTELHGLLKTLPALKTLKMAYWDLTEDHLIALKRPRARKKGASQSFPCIHNLYLLDVQIYETMTLKNLVNSHSVQRMGFSGIIIKDISADDEANSQEDDFEEFTEGAPIVKWLRQNVPQFRLVRNLSEDMDFEQEVWRLW</sequence>
<evidence type="ECO:0008006" key="3">
    <source>
        <dbReference type="Google" id="ProtNLM"/>
    </source>
</evidence>
<organism evidence="1 2">
    <name type="scientific">Rhizoctonia solani AG-3 Rhs1AP</name>
    <dbReference type="NCBI Taxonomy" id="1086054"/>
    <lineage>
        <taxon>Eukaryota</taxon>
        <taxon>Fungi</taxon>
        <taxon>Dikarya</taxon>
        <taxon>Basidiomycota</taxon>
        <taxon>Agaricomycotina</taxon>
        <taxon>Agaricomycetes</taxon>
        <taxon>Cantharellales</taxon>
        <taxon>Ceratobasidiaceae</taxon>
        <taxon>Rhizoctonia</taxon>
    </lineage>
</organism>
<comment type="caution">
    <text evidence="1">The sequence shown here is derived from an EMBL/GenBank/DDBJ whole genome shotgun (WGS) entry which is preliminary data.</text>
</comment>
<evidence type="ECO:0000313" key="2">
    <source>
        <dbReference type="Proteomes" id="UP000030108"/>
    </source>
</evidence>
<feature type="non-terminal residue" evidence="1">
    <location>
        <position position="360"/>
    </location>
</feature>
<reference evidence="2" key="1">
    <citation type="journal article" date="2014" name="Genome Announc.">
        <title>Draft genome sequence of the plant-pathogenic soil fungus Rhizoctonia solani anastomosis group 3 strain Rhs1AP.</title>
        <authorList>
            <person name="Cubeta M.A."/>
            <person name="Thomas E."/>
            <person name="Dean R.A."/>
            <person name="Jabaji S."/>
            <person name="Neate S.M."/>
            <person name="Tavantzis S."/>
            <person name="Toda T."/>
            <person name="Vilgalys R."/>
            <person name="Bharathan N."/>
            <person name="Fedorova-Abrams N."/>
            <person name="Pakala S.B."/>
            <person name="Pakala S.M."/>
            <person name="Zafar N."/>
            <person name="Joardar V."/>
            <person name="Losada L."/>
            <person name="Nierman W.C."/>
        </authorList>
    </citation>
    <scope>NUCLEOTIDE SEQUENCE [LARGE SCALE GENOMIC DNA]</scope>
    <source>
        <strain evidence="2">AG-3</strain>
    </source>
</reference>
<protein>
    <recommendedName>
        <fullName evidence="3">F-box-like domain protein</fullName>
    </recommendedName>
</protein>
<proteinExistence type="predicted"/>
<name>X8JAP6_9AGAM</name>
<dbReference type="EMBL" id="JATN01000319">
    <property type="protein sequence ID" value="EUC60714.1"/>
    <property type="molecule type" value="Genomic_DNA"/>
</dbReference>
<dbReference type="AlphaFoldDB" id="X8JAP6"/>
<evidence type="ECO:0000313" key="1">
    <source>
        <dbReference type="EMBL" id="EUC60714.1"/>
    </source>
</evidence>
<gene>
    <name evidence="1" type="ORF">RSOL_361950</name>
</gene>
<dbReference type="Proteomes" id="UP000030108">
    <property type="component" value="Unassembled WGS sequence"/>
</dbReference>
<accession>X8JAP6</accession>